<dbReference type="InterPro" id="IPR051598">
    <property type="entry name" value="TSUP/Inactive_protease-like"/>
</dbReference>
<dbReference type="Pfam" id="PF01925">
    <property type="entry name" value="TauE"/>
    <property type="match status" value="1"/>
</dbReference>
<dbReference type="Proteomes" id="UP000184114">
    <property type="component" value="Unassembled WGS sequence"/>
</dbReference>
<feature type="transmembrane region" description="Helical" evidence="6">
    <location>
        <begin position="41"/>
        <end position="59"/>
    </location>
</feature>
<dbReference type="PANTHER" id="PTHR43701:SF2">
    <property type="entry name" value="MEMBRANE TRANSPORTER PROTEIN YJNA-RELATED"/>
    <property type="match status" value="1"/>
</dbReference>
<comment type="similarity">
    <text evidence="2 6">Belongs to the 4-toluene sulfonate uptake permease (TSUP) (TC 2.A.102) family.</text>
</comment>
<gene>
    <name evidence="7" type="ORF">SAMN02745784_00533</name>
</gene>
<dbReference type="RefSeq" id="WP_072972795.1">
    <property type="nucleotide sequence ID" value="NZ_FQTY01000001.1"/>
</dbReference>
<dbReference type="EMBL" id="FQTY01000001">
    <property type="protein sequence ID" value="SHE36579.1"/>
    <property type="molecule type" value="Genomic_DNA"/>
</dbReference>
<reference evidence="8" key="1">
    <citation type="submission" date="2016-11" db="EMBL/GenBank/DDBJ databases">
        <authorList>
            <person name="Varghese N."/>
            <person name="Submissions S."/>
        </authorList>
    </citation>
    <scope>NUCLEOTIDE SEQUENCE [LARGE SCALE GENOMIC DNA]</scope>
    <source>
        <strain evidence="8">DSM 18095</strain>
    </source>
</reference>
<evidence type="ECO:0000256" key="6">
    <source>
        <dbReference type="RuleBase" id="RU363041"/>
    </source>
</evidence>
<proteinExistence type="inferred from homology"/>
<evidence type="ECO:0000256" key="2">
    <source>
        <dbReference type="ARBA" id="ARBA00009142"/>
    </source>
</evidence>
<dbReference type="AlphaFoldDB" id="A0A1M4SWM2"/>
<keyword evidence="8" id="KW-1185">Reference proteome</keyword>
<evidence type="ECO:0000313" key="8">
    <source>
        <dbReference type="Proteomes" id="UP000184114"/>
    </source>
</evidence>
<evidence type="ECO:0000256" key="5">
    <source>
        <dbReference type="ARBA" id="ARBA00023136"/>
    </source>
</evidence>
<name>A0A1M4SWM2_9FIRM</name>
<evidence type="ECO:0000256" key="3">
    <source>
        <dbReference type="ARBA" id="ARBA00022692"/>
    </source>
</evidence>
<evidence type="ECO:0000256" key="1">
    <source>
        <dbReference type="ARBA" id="ARBA00004141"/>
    </source>
</evidence>
<dbReference type="GO" id="GO:0005886">
    <property type="term" value="C:plasma membrane"/>
    <property type="evidence" value="ECO:0007669"/>
    <property type="project" value="UniProtKB-SubCell"/>
</dbReference>
<keyword evidence="3 6" id="KW-0812">Transmembrane</keyword>
<dbReference type="InterPro" id="IPR002781">
    <property type="entry name" value="TM_pro_TauE-like"/>
</dbReference>
<sequence>MILILIGFLSGIISGMGIGGGTILIPSLVIFNNIKQQHAQGVNLIVFLPVATIALITHYKKGNIDFSFAKLIILGGIGGAIIGSILALKIDPLKLKKYFGFFLLIVGGIELFKKKE</sequence>
<evidence type="ECO:0000256" key="4">
    <source>
        <dbReference type="ARBA" id="ARBA00022989"/>
    </source>
</evidence>
<protein>
    <recommendedName>
        <fullName evidence="6">Probable membrane transporter protein</fullName>
    </recommendedName>
</protein>
<dbReference type="PANTHER" id="PTHR43701">
    <property type="entry name" value="MEMBRANE TRANSPORTER PROTEIN MJ0441-RELATED"/>
    <property type="match status" value="1"/>
</dbReference>
<feature type="transmembrane region" description="Helical" evidence="6">
    <location>
        <begin position="95"/>
        <end position="112"/>
    </location>
</feature>
<accession>A0A1M4SWM2</accession>
<comment type="subcellular location">
    <subcellularLocation>
        <location evidence="6">Cell membrane</location>
        <topology evidence="6">Multi-pass membrane protein</topology>
    </subcellularLocation>
    <subcellularLocation>
        <location evidence="1">Membrane</location>
        <topology evidence="1">Multi-pass membrane protein</topology>
    </subcellularLocation>
</comment>
<keyword evidence="5 6" id="KW-0472">Membrane</keyword>
<feature type="transmembrane region" description="Helical" evidence="6">
    <location>
        <begin position="71"/>
        <end position="89"/>
    </location>
</feature>
<dbReference type="GeneID" id="90995215"/>
<keyword evidence="4 6" id="KW-1133">Transmembrane helix</keyword>
<keyword evidence="6" id="KW-1003">Cell membrane</keyword>
<evidence type="ECO:0000313" key="7">
    <source>
        <dbReference type="EMBL" id="SHE36579.1"/>
    </source>
</evidence>
<dbReference type="STRING" id="1123404.SAMN02745784_00533"/>
<organism evidence="7 8">
    <name type="scientific">Tissierella praeacuta DSM 18095</name>
    <dbReference type="NCBI Taxonomy" id="1123404"/>
    <lineage>
        <taxon>Bacteria</taxon>
        <taxon>Bacillati</taxon>
        <taxon>Bacillota</taxon>
        <taxon>Tissierellia</taxon>
        <taxon>Tissierellales</taxon>
        <taxon>Tissierellaceae</taxon>
        <taxon>Tissierella</taxon>
    </lineage>
</organism>